<protein>
    <submittedName>
        <fullName evidence="2">VOC family protein</fullName>
    </submittedName>
</protein>
<name>A0A396RTP2_9SPHN</name>
<dbReference type="InterPro" id="IPR004360">
    <property type="entry name" value="Glyas_Fos-R_dOase_dom"/>
</dbReference>
<dbReference type="AlphaFoldDB" id="A0A396RTP2"/>
<accession>A0A396RTP2</accession>
<dbReference type="PANTHER" id="PTHR34109">
    <property type="entry name" value="BNAUNNG04460D PROTEIN-RELATED"/>
    <property type="match status" value="1"/>
</dbReference>
<dbReference type="OrthoDB" id="9795306at2"/>
<feature type="domain" description="VOC" evidence="1">
    <location>
        <begin position="12"/>
        <end position="135"/>
    </location>
</feature>
<evidence type="ECO:0000313" key="2">
    <source>
        <dbReference type="EMBL" id="RHW17753.1"/>
    </source>
</evidence>
<dbReference type="PROSITE" id="PS51819">
    <property type="entry name" value="VOC"/>
    <property type="match status" value="1"/>
</dbReference>
<dbReference type="Gene3D" id="3.10.180.10">
    <property type="entry name" value="2,3-Dihydroxybiphenyl 1,2-Dioxygenase, domain 1"/>
    <property type="match status" value="1"/>
</dbReference>
<dbReference type="SUPFAM" id="SSF54593">
    <property type="entry name" value="Glyoxalase/Bleomycin resistance protein/Dihydroxybiphenyl dioxygenase"/>
    <property type="match status" value="1"/>
</dbReference>
<keyword evidence="3" id="KW-1185">Reference proteome</keyword>
<dbReference type="CDD" id="cd07246">
    <property type="entry name" value="VOC_like"/>
    <property type="match status" value="1"/>
</dbReference>
<reference evidence="2 3" key="1">
    <citation type="submission" date="2018-08" db="EMBL/GenBank/DDBJ databases">
        <title>The multiple taxonomic identification of Sphingomonas gilva.</title>
        <authorList>
            <person name="Zhu D."/>
            <person name="Zheng S."/>
        </authorList>
    </citation>
    <scope>NUCLEOTIDE SEQUENCE [LARGE SCALE GENOMIC DNA]</scope>
    <source>
        <strain evidence="2 3">ZDH117</strain>
    </source>
</reference>
<dbReference type="Proteomes" id="UP000266693">
    <property type="component" value="Unassembled WGS sequence"/>
</dbReference>
<gene>
    <name evidence="2" type="ORF">D1610_10035</name>
</gene>
<dbReference type="PANTHER" id="PTHR34109:SF1">
    <property type="entry name" value="VOC DOMAIN-CONTAINING PROTEIN"/>
    <property type="match status" value="1"/>
</dbReference>
<sequence length="138" mass="14915">MADENQGPMNGVTAHLTIGEGKAIDAIAFYEKAFGATRAMEPHMADDGKRVMHAHLQINGGSVMLNDDFPEYTGGALGTPAGVTLHLQVDDADAWFNRAVEAGAQVRMPLDDQFWGDRYGQVDDPFGHRWSIGSAVRA</sequence>
<proteinExistence type="predicted"/>
<dbReference type="EMBL" id="QWLV01000003">
    <property type="protein sequence ID" value="RHW17753.1"/>
    <property type="molecule type" value="Genomic_DNA"/>
</dbReference>
<comment type="caution">
    <text evidence="2">The sequence shown here is derived from an EMBL/GenBank/DDBJ whole genome shotgun (WGS) entry which is preliminary data.</text>
</comment>
<dbReference type="InterPro" id="IPR029068">
    <property type="entry name" value="Glyas_Bleomycin-R_OHBP_Dase"/>
</dbReference>
<dbReference type="RefSeq" id="WP_118864018.1">
    <property type="nucleotide sequence ID" value="NZ_QWLV01000003.1"/>
</dbReference>
<dbReference type="Pfam" id="PF00903">
    <property type="entry name" value="Glyoxalase"/>
    <property type="match status" value="1"/>
</dbReference>
<evidence type="ECO:0000259" key="1">
    <source>
        <dbReference type="PROSITE" id="PS51819"/>
    </source>
</evidence>
<evidence type="ECO:0000313" key="3">
    <source>
        <dbReference type="Proteomes" id="UP000266693"/>
    </source>
</evidence>
<organism evidence="2 3">
    <name type="scientific">Sphingomonas gilva</name>
    <dbReference type="NCBI Taxonomy" id="2305907"/>
    <lineage>
        <taxon>Bacteria</taxon>
        <taxon>Pseudomonadati</taxon>
        <taxon>Pseudomonadota</taxon>
        <taxon>Alphaproteobacteria</taxon>
        <taxon>Sphingomonadales</taxon>
        <taxon>Sphingomonadaceae</taxon>
        <taxon>Sphingomonas</taxon>
    </lineage>
</organism>
<dbReference type="InterPro" id="IPR037523">
    <property type="entry name" value="VOC_core"/>
</dbReference>